<feature type="region of interest" description="Disordered" evidence="1">
    <location>
        <begin position="54"/>
        <end position="73"/>
    </location>
</feature>
<feature type="transmembrane region" description="Helical" evidence="2">
    <location>
        <begin position="154"/>
        <end position="174"/>
    </location>
</feature>
<evidence type="ECO:0000313" key="4">
    <source>
        <dbReference type="Proteomes" id="UP000291116"/>
    </source>
</evidence>
<protein>
    <submittedName>
        <fullName evidence="3">Uncharacterized protein</fullName>
    </submittedName>
</protein>
<reference evidence="3 4" key="1">
    <citation type="submission" date="2019-01" db="EMBL/GenBank/DDBJ databases">
        <authorList>
            <person name="Ferrante I. M."/>
        </authorList>
    </citation>
    <scope>NUCLEOTIDE SEQUENCE [LARGE SCALE GENOMIC DNA]</scope>
    <source>
        <strain evidence="3 4">B856</strain>
    </source>
</reference>
<keyword evidence="2" id="KW-1133">Transmembrane helix</keyword>
<evidence type="ECO:0000256" key="2">
    <source>
        <dbReference type="SAM" id="Phobius"/>
    </source>
</evidence>
<dbReference type="Proteomes" id="UP000291116">
    <property type="component" value="Unassembled WGS sequence"/>
</dbReference>
<gene>
    <name evidence="3" type="ORF">PSNMU_V1.4_AUG-EV-PASAV3_0009690</name>
</gene>
<name>A0A448YWR9_9STRA</name>
<evidence type="ECO:0000256" key="1">
    <source>
        <dbReference type="SAM" id="MobiDB-lite"/>
    </source>
</evidence>
<accession>A0A448YWR9</accession>
<feature type="region of interest" description="Disordered" evidence="1">
    <location>
        <begin position="212"/>
        <end position="231"/>
    </location>
</feature>
<sequence length="231" mass="24784">MPGDRKKKQSYRSIHTDYKPFLKYIRNHSDIDDTTVERLEKKYGGVASNGLGDLAGTNTNTNTKNTNTNTMDTRGTVGASFSSQAQAAAASRKERDDARHADLHANYQHGSYTDGDKIFLLKREIDTLRSKLKEADPKAKNTKKNRLSAPGGSALAPLSALLAVGLLLVVARTLRRRIARARAGGSLLEREEGPASVELGVAGVTANANANANAGQSTTGGWRPLVPLEDA</sequence>
<feature type="compositionally biased region" description="Low complexity" evidence="1">
    <location>
        <begin position="57"/>
        <end position="70"/>
    </location>
</feature>
<dbReference type="EMBL" id="CAACVS010000024">
    <property type="protein sequence ID" value="VEU34267.1"/>
    <property type="molecule type" value="Genomic_DNA"/>
</dbReference>
<evidence type="ECO:0000313" key="3">
    <source>
        <dbReference type="EMBL" id="VEU34267.1"/>
    </source>
</evidence>
<proteinExistence type="predicted"/>
<keyword evidence="4" id="KW-1185">Reference proteome</keyword>
<keyword evidence="2" id="KW-0812">Transmembrane</keyword>
<keyword evidence="2" id="KW-0472">Membrane</keyword>
<dbReference type="AlphaFoldDB" id="A0A448YWR9"/>
<organism evidence="3 4">
    <name type="scientific">Pseudo-nitzschia multistriata</name>
    <dbReference type="NCBI Taxonomy" id="183589"/>
    <lineage>
        <taxon>Eukaryota</taxon>
        <taxon>Sar</taxon>
        <taxon>Stramenopiles</taxon>
        <taxon>Ochrophyta</taxon>
        <taxon>Bacillariophyta</taxon>
        <taxon>Bacillariophyceae</taxon>
        <taxon>Bacillariophycidae</taxon>
        <taxon>Bacillariales</taxon>
        <taxon>Bacillariaceae</taxon>
        <taxon>Pseudo-nitzschia</taxon>
    </lineage>
</organism>